<comment type="caution">
    <text evidence="1">The sequence shown here is derived from an EMBL/GenBank/DDBJ whole genome shotgun (WGS) entry which is preliminary data.</text>
</comment>
<name>A0A820TPP6_9BILA</name>
<sequence length="46" mass="5366">MWPKPMNLVDGKPLFVWNIQSIIHNIPSCRQLAIFHNTVLSKYAFP</sequence>
<protein>
    <submittedName>
        <fullName evidence="1">Uncharacterized protein</fullName>
    </submittedName>
</protein>
<dbReference type="AlphaFoldDB" id="A0A820TPP6"/>
<evidence type="ECO:0000313" key="2">
    <source>
        <dbReference type="Proteomes" id="UP000663881"/>
    </source>
</evidence>
<reference evidence="1" key="1">
    <citation type="submission" date="2021-02" db="EMBL/GenBank/DDBJ databases">
        <authorList>
            <person name="Nowell W R."/>
        </authorList>
    </citation>
    <scope>NUCLEOTIDE SEQUENCE</scope>
</reference>
<accession>A0A820TPP6</accession>
<feature type="non-terminal residue" evidence="1">
    <location>
        <position position="46"/>
    </location>
</feature>
<proteinExistence type="predicted"/>
<gene>
    <name evidence="1" type="ORF">OKA104_LOCUS55336</name>
</gene>
<organism evidence="1 2">
    <name type="scientific">Adineta steineri</name>
    <dbReference type="NCBI Taxonomy" id="433720"/>
    <lineage>
        <taxon>Eukaryota</taxon>
        <taxon>Metazoa</taxon>
        <taxon>Spiralia</taxon>
        <taxon>Gnathifera</taxon>
        <taxon>Rotifera</taxon>
        <taxon>Eurotatoria</taxon>
        <taxon>Bdelloidea</taxon>
        <taxon>Adinetida</taxon>
        <taxon>Adinetidae</taxon>
        <taxon>Adineta</taxon>
    </lineage>
</organism>
<dbReference type="EMBL" id="CAJOAY010038893">
    <property type="protein sequence ID" value="CAF4472893.1"/>
    <property type="molecule type" value="Genomic_DNA"/>
</dbReference>
<evidence type="ECO:0000313" key="1">
    <source>
        <dbReference type="EMBL" id="CAF4472893.1"/>
    </source>
</evidence>
<dbReference type="Proteomes" id="UP000663881">
    <property type="component" value="Unassembled WGS sequence"/>
</dbReference>